<dbReference type="InterPro" id="IPR019446">
    <property type="entry name" value="BMT5-like"/>
</dbReference>
<evidence type="ECO:0000313" key="4">
    <source>
        <dbReference type="Proteomes" id="UP000585474"/>
    </source>
</evidence>
<evidence type="ECO:0000256" key="1">
    <source>
        <dbReference type="SAM" id="MobiDB-lite"/>
    </source>
</evidence>
<organism evidence="3 4">
    <name type="scientific">Actinidia rufa</name>
    <dbReference type="NCBI Taxonomy" id="165716"/>
    <lineage>
        <taxon>Eukaryota</taxon>
        <taxon>Viridiplantae</taxon>
        <taxon>Streptophyta</taxon>
        <taxon>Embryophyta</taxon>
        <taxon>Tracheophyta</taxon>
        <taxon>Spermatophyta</taxon>
        <taxon>Magnoliopsida</taxon>
        <taxon>eudicotyledons</taxon>
        <taxon>Gunneridae</taxon>
        <taxon>Pentapetalae</taxon>
        <taxon>asterids</taxon>
        <taxon>Ericales</taxon>
        <taxon>Actinidiaceae</taxon>
        <taxon>Actinidia</taxon>
    </lineage>
</organism>
<dbReference type="EMBL" id="BJWL01000009">
    <property type="protein sequence ID" value="GFY93639.1"/>
    <property type="molecule type" value="Genomic_DNA"/>
</dbReference>
<evidence type="ECO:0000259" key="2">
    <source>
        <dbReference type="Pfam" id="PF10354"/>
    </source>
</evidence>
<comment type="caution">
    <text evidence="3">The sequence shown here is derived from an EMBL/GenBank/DDBJ whole genome shotgun (WGS) entry which is preliminary data.</text>
</comment>
<feature type="region of interest" description="Disordered" evidence="1">
    <location>
        <begin position="287"/>
        <end position="318"/>
    </location>
</feature>
<dbReference type="PANTHER" id="PTHR11538:SF70">
    <property type="entry name" value="25S RRNA (URIDINE-N(3))-METHYLTRANSFERASE BMT5-LIKE DOMAIN-CONTAINING PROTEIN"/>
    <property type="match status" value="1"/>
</dbReference>
<dbReference type="GO" id="GO:0005737">
    <property type="term" value="C:cytoplasm"/>
    <property type="evidence" value="ECO:0007669"/>
    <property type="project" value="TreeGrafter"/>
</dbReference>
<feature type="domain" description="25S rRNA (uridine-N(3))-methyltransferase BMT5-like" evidence="2">
    <location>
        <begin position="359"/>
        <end position="419"/>
    </location>
</feature>
<feature type="compositionally biased region" description="Low complexity" evidence="1">
    <location>
        <begin position="202"/>
        <end position="213"/>
    </location>
</feature>
<dbReference type="PANTHER" id="PTHR11538">
    <property type="entry name" value="PHENYLALANYL-TRNA SYNTHETASE"/>
    <property type="match status" value="1"/>
</dbReference>
<feature type="region of interest" description="Disordered" evidence="1">
    <location>
        <begin position="188"/>
        <end position="218"/>
    </location>
</feature>
<dbReference type="AlphaFoldDB" id="A0A7J0F623"/>
<feature type="compositionally biased region" description="Low complexity" evidence="1">
    <location>
        <begin position="305"/>
        <end position="316"/>
    </location>
</feature>
<dbReference type="GO" id="GO:0070475">
    <property type="term" value="P:rRNA base methylation"/>
    <property type="evidence" value="ECO:0007669"/>
    <property type="project" value="InterPro"/>
</dbReference>
<reference evidence="3 4" key="1">
    <citation type="submission" date="2019-07" db="EMBL/GenBank/DDBJ databases">
        <title>De Novo Assembly of kiwifruit Actinidia rufa.</title>
        <authorList>
            <person name="Sugita-Konishi S."/>
            <person name="Sato K."/>
            <person name="Mori E."/>
            <person name="Abe Y."/>
            <person name="Kisaki G."/>
            <person name="Hamano K."/>
            <person name="Suezawa K."/>
            <person name="Otani M."/>
            <person name="Fukuda T."/>
            <person name="Manabe T."/>
            <person name="Gomi K."/>
            <person name="Tabuchi M."/>
            <person name="Akimitsu K."/>
            <person name="Kataoka I."/>
        </authorList>
    </citation>
    <scope>NUCLEOTIDE SEQUENCE [LARGE SCALE GENOMIC DNA]</scope>
    <source>
        <strain evidence="4">cv. Fuchu</strain>
    </source>
</reference>
<evidence type="ECO:0000313" key="3">
    <source>
        <dbReference type="EMBL" id="GFY93639.1"/>
    </source>
</evidence>
<dbReference type="Pfam" id="PF10354">
    <property type="entry name" value="BMT5-like"/>
    <property type="match status" value="1"/>
</dbReference>
<name>A0A7J0F623_9ERIC</name>
<accession>A0A7J0F623</accession>
<proteinExistence type="predicted"/>
<dbReference type="GO" id="GO:0070042">
    <property type="term" value="F:rRNA (uridine-N3-)-methyltransferase activity"/>
    <property type="evidence" value="ECO:0007669"/>
    <property type="project" value="InterPro"/>
</dbReference>
<sequence>MPPRRVPGGKAHILVLRVAPSAGIGPRQEFEGIQVLFDNRVKLPDWISNPVIWCLVSILVAGLIVRPAINPNPTELVTRLRLVHPLGHQLCSEADSWEPSTRLRPGQIFILADPRSDLTRSRSPRQCRHQGRVGLNTIEESEEVLKEGRERDEERETFLNRNPISELLQIPLSSSHYSDLFSDLVTHPVPIPPPGSDPVRDSTSLSSESDSVSQLRRDPVISSPKRLEFLGDSSITVGAHTIEVSEALKEVRERDEERETFPIPSQIPELLQIPLRSSHGSDLIADLVTHSVPNPPPSSDPVRHSISPSSKSDSVSQLRRNPAITLPKWLDVFLGDSSITVLEEKKAEVREVLREEREREFLSSNYMSAMSNIESLTSRGAKVMHGVDATLMANHFMFDGMTFDRIVFNFPHGGFFRDESRETQLR</sequence>
<keyword evidence="4" id="KW-1185">Reference proteome</keyword>
<dbReference type="Proteomes" id="UP000585474">
    <property type="component" value="Unassembled WGS sequence"/>
</dbReference>
<dbReference type="OrthoDB" id="273345at2759"/>
<gene>
    <name evidence="3" type="ORF">Acr_09g0000850</name>
</gene>
<protein>
    <recommendedName>
        <fullName evidence="2">25S rRNA (uridine-N(3))-methyltransferase BMT5-like domain-containing protein</fullName>
    </recommendedName>
</protein>